<dbReference type="SUPFAM" id="SSF51735">
    <property type="entry name" value="NAD(P)-binding Rossmann-fold domains"/>
    <property type="match status" value="1"/>
</dbReference>
<evidence type="ECO:0000259" key="3">
    <source>
        <dbReference type="Pfam" id="PF02826"/>
    </source>
</evidence>
<dbReference type="STRING" id="6412.T1F316"/>
<reference evidence="6" key="1">
    <citation type="submission" date="2012-12" db="EMBL/GenBank/DDBJ databases">
        <authorList>
            <person name="Hellsten U."/>
            <person name="Grimwood J."/>
            <person name="Chapman J.A."/>
            <person name="Shapiro H."/>
            <person name="Aerts A."/>
            <person name="Otillar R.P."/>
            <person name="Terry A.Y."/>
            <person name="Boore J.L."/>
            <person name="Simakov O."/>
            <person name="Marletaz F."/>
            <person name="Cho S.-J."/>
            <person name="Edsinger-Gonzales E."/>
            <person name="Havlak P."/>
            <person name="Kuo D.-H."/>
            <person name="Larsson T."/>
            <person name="Lv J."/>
            <person name="Arendt D."/>
            <person name="Savage R."/>
            <person name="Osoegawa K."/>
            <person name="de Jong P."/>
            <person name="Lindberg D.R."/>
            <person name="Seaver E.C."/>
            <person name="Weisblat D.A."/>
            <person name="Putnam N.H."/>
            <person name="Grigoriev I.V."/>
            <person name="Rokhsar D.S."/>
        </authorList>
    </citation>
    <scope>NUCLEOTIDE SEQUENCE</scope>
</reference>
<dbReference type="Gene3D" id="3.40.50.720">
    <property type="entry name" value="NAD(P)-binding Rossmann-like Domain"/>
    <property type="match status" value="2"/>
</dbReference>
<proteinExistence type="predicted"/>
<evidence type="ECO:0000256" key="2">
    <source>
        <dbReference type="ARBA" id="ARBA00023027"/>
    </source>
</evidence>
<dbReference type="RefSeq" id="XP_009014504.1">
    <property type="nucleotide sequence ID" value="XM_009016256.1"/>
</dbReference>
<name>T1F316_HELRO</name>
<dbReference type="CDD" id="cd05300">
    <property type="entry name" value="2-Hacid_dh_1"/>
    <property type="match status" value="1"/>
</dbReference>
<dbReference type="GeneID" id="20203215"/>
<dbReference type="GO" id="GO:0016491">
    <property type="term" value="F:oxidoreductase activity"/>
    <property type="evidence" value="ECO:0007669"/>
    <property type="project" value="UniProtKB-KW"/>
</dbReference>
<dbReference type="OrthoDB" id="298012at2759"/>
<dbReference type="OMA" id="FWTAWGL"/>
<accession>T1F316</accession>
<feature type="domain" description="D-isomer specific 2-hydroxyacid dehydrogenase NAD-binding" evidence="3">
    <location>
        <begin position="141"/>
        <end position="316"/>
    </location>
</feature>
<dbReference type="Pfam" id="PF02826">
    <property type="entry name" value="2-Hacid_dh_C"/>
    <property type="match status" value="1"/>
</dbReference>
<dbReference type="CTD" id="20203215"/>
<dbReference type="FunFam" id="3.40.50.720:FF:000363">
    <property type="entry name" value="D-isomer specific 2-hydroxyacid dehydrogenase"/>
    <property type="match status" value="1"/>
</dbReference>
<dbReference type="InterPro" id="IPR036291">
    <property type="entry name" value="NAD(P)-bd_dom_sf"/>
</dbReference>
<evidence type="ECO:0000313" key="6">
    <source>
        <dbReference type="Proteomes" id="UP000015101"/>
    </source>
</evidence>
<protein>
    <recommendedName>
        <fullName evidence="3">D-isomer specific 2-hydroxyacid dehydrogenase NAD-binding domain-containing protein</fullName>
    </recommendedName>
</protein>
<reference evidence="5" key="3">
    <citation type="submission" date="2015-06" db="UniProtKB">
        <authorList>
            <consortium name="EnsemblMetazoa"/>
        </authorList>
    </citation>
    <scope>IDENTIFICATION</scope>
</reference>
<dbReference type="Proteomes" id="UP000015101">
    <property type="component" value="Unassembled WGS sequence"/>
</dbReference>
<evidence type="ECO:0000313" key="5">
    <source>
        <dbReference type="EnsemblMetazoa" id="HelroP170427"/>
    </source>
</evidence>
<keyword evidence="6" id="KW-1185">Reference proteome</keyword>
<dbReference type="EnsemblMetazoa" id="HelroT170427">
    <property type="protein sequence ID" value="HelroP170427"/>
    <property type="gene ID" value="HelroG170427"/>
</dbReference>
<dbReference type="PANTHER" id="PTHR43333:SF1">
    <property type="entry name" value="D-ISOMER SPECIFIC 2-HYDROXYACID DEHYDROGENASE NAD-BINDING DOMAIN-CONTAINING PROTEIN"/>
    <property type="match status" value="1"/>
</dbReference>
<keyword evidence="1" id="KW-0560">Oxidoreductase</keyword>
<gene>
    <name evidence="5" type="primary">20203215</name>
    <name evidence="4" type="ORF">HELRODRAFT_170427</name>
</gene>
<dbReference type="HOGENOM" id="CLU_019796_1_0_1"/>
<evidence type="ECO:0000256" key="1">
    <source>
        <dbReference type="ARBA" id="ARBA00023002"/>
    </source>
</evidence>
<dbReference type="EMBL" id="KB096222">
    <property type="protein sequence ID" value="ESO07126.1"/>
    <property type="molecule type" value="Genomic_DNA"/>
</dbReference>
<dbReference type="InterPro" id="IPR006140">
    <property type="entry name" value="D-isomer_DH_NAD-bd"/>
</dbReference>
<dbReference type="AlphaFoldDB" id="T1F316"/>
<reference evidence="4 6" key="2">
    <citation type="journal article" date="2013" name="Nature">
        <title>Insights into bilaterian evolution from three spiralian genomes.</title>
        <authorList>
            <person name="Simakov O."/>
            <person name="Marletaz F."/>
            <person name="Cho S.J."/>
            <person name="Edsinger-Gonzales E."/>
            <person name="Havlak P."/>
            <person name="Hellsten U."/>
            <person name="Kuo D.H."/>
            <person name="Larsson T."/>
            <person name="Lv J."/>
            <person name="Arendt D."/>
            <person name="Savage R."/>
            <person name="Osoegawa K."/>
            <person name="de Jong P."/>
            <person name="Grimwood J."/>
            <person name="Chapman J.A."/>
            <person name="Shapiro H."/>
            <person name="Aerts A."/>
            <person name="Otillar R.P."/>
            <person name="Terry A.Y."/>
            <person name="Boore J.L."/>
            <person name="Grigoriev I.V."/>
            <person name="Lindberg D.R."/>
            <person name="Seaver E.C."/>
            <person name="Weisblat D.A."/>
            <person name="Putnam N.H."/>
            <person name="Rokhsar D.S."/>
        </authorList>
    </citation>
    <scope>NUCLEOTIDE SEQUENCE</scope>
</reference>
<dbReference type="InParanoid" id="T1F316"/>
<dbReference type="GO" id="GO:0051287">
    <property type="term" value="F:NAD binding"/>
    <property type="evidence" value="ECO:0007669"/>
    <property type="project" value="InterPro"/>
</dbReference>
<organism evidence="5 6">
    <name type="scientific">Helobdella robusta</name>
    <name type="common">Californian leech</name>
    <dbReference type="NCBI Taxonomy" id="6412"/>
    <lineage>
        <taxon>Eukaryota</taxon>
        <taxon>Metazoa</taxon>
        <taxon>Spiralia</taxon>
        <taxon>Lophotrochozoa</taxon>
        <taxon>Annelida</taxon>
        <taxon>Clitellata</taxon>
        <taxon>Hirudinea</taxon>
        <taxon>Rhynchobdellida</taxon>
        <taxon>Glossiphoniidae</taxon>
        <taxon>Helobdella</taxon>
    </lineage>
</organism>
<dbReference type="EMBL" id="AMQM01003549">
    <property type="status" value="NOT_ANNOTATED_CDS"/>
    <property type="molecule type" value="Genomic_DNA"/>
</dbReference>
<sequence length="352" mass="40148">MCWRAGLHQILLKGFFYTNPSTYKKLHQSTYSTIMAFKIGVSFSMKWKKKLEGTNIVQDCDSDLVPDDMKQTLSQLDIIVCLPYCFRNKEFKNSLKNITWVHSFSTGVEMMMDTFVGETPKFILTRNAGFFDNQMAEYVVGQIISRERHFEYYKTQQAKKNWKFKSFRLLRNLTAGIIGYGSIGKRVAECLRSLNMNVIALSRNAQSNGSKDANAVSLTNDLVTVLASSDYIISILPHTNETNGFFDGQVLQHCQQKKPCFINIGRGNAISDKSVIEALDNDWLSHAILDVFEEEPLPSGSPLWEHKGITITPHVSWHGIDPVEFVKNFLKNYELFCNGQPLKHQVDWGKGY</sequence>
<evidence type="ECO:0000313" key="4">
    <source>
        <dbReference type="EMBL" id="ESO07126.1"/>
    </source>
</evidence>
<keyword evidence="2" id="KW-0520">NAD</keyword>
<dbReference type="KEGG" id="hro:HELRODRAFT_170427"/>
<dbReference type="eggNOG" id="KOG0069">
    <property type="taxonomic scope" value="Eukaryota"/>
</dbReference>
<dbReference type="PANTHER" id="PTHR43333">
    <property type="entry name" value="2-HACID_DH_C DOMAIN-CONTAINING PROTEIN"/>
    <property type="match status" value="1"/>
</dbReference>